<reference evidence="2" key="1">
    <citation type="submission" date="2023-06" db="EMBL/GenBank/DDBJ databases">
        <title>A Treasure from Seagulls: Isolation and Description of Aciduricobacillus qingdaonensis gen. nov., sp. nov., a Rare Obligately Uric Acid-utilizing Member in the Family Bacillaceae.</title>
        <authorList>
            <person name="Liu W."/>
            <person name="Wang B."/>
        </authorList>
    </citation>
    <scope>NUCLEOTIDE SEQUENCE</scope>
    <source>
        <strain evidence="2">44XB</strain>
    </source>
</reference>
<dbReference type="PROSITE" id="PS51704">
    <property type="entry name" value="GP_PDE"/>
    <property type="match status" value="1"/>
</dbReference>
<dbReference type="InterPro" id="IPR017946">
    <property type="entry name" value="PLC-like_Pdiesterase_TIM-brl"/>
</dbReference>
<sequence length="243" mass="27138">MRPSIIAHRGASNFAPENTLPAFQLAWEMGADAIETDLHLTKDGIPVLIHDETVNRTTNGRGYVQDFTLAELQMLDAGAKFSAAYSGTGILDLATFLQWAKPKPLKLNLELKNNKIDYPHLEEIAYEYVSAAGMLDRIIFSTFNLDSVKRLGRYREKTEIAMLASRKALDVYALAKELQVHAVHIKHTLMKPALISACHKEKIAVRVFTVNTEAMMLQAFNHHCDVITDKPGTAVRCLGTYIK</sequence>
<evidence type="ECO:0000313" key="2">
    <source>
        <dbReference type="EMBL" id="WLV23501.1"/>
    </source>
</evidence>
<dbReference type="InterPro" id="IPR030395">
    <property type="entry name" value="GP_PDE_dom"/>
</dbReference>
<evidence type="ECO:0000313" key="3">
    <source>
        <dbReference type="Proteomes" id="UP001180087"/>
    </source>
</evidence>
<dbReference type="SUPFAM" id="SSF51695">
    <property type="entry name" value="PLC-like phosphodiesterases"/>
    <property type="match status" value="1"/>
</dbReference>
<feature type="domain" description="GP-PDE" evidence="1">
    <location>
        <begin position="3"/>
        <end position="239"/>
    </location>
</feature>
<dbReference type="Proteomes" id="UP001180087">
    <property type="component" value="Chromosome"/>
</dbReference>
<accession>A0ABY9KRX5</accession>
<dbReference type="EMBL" id="CP129113">
    <property type="protein sequence ID" value="WLV23501.1"/>
    <property type="molecule type" value="Genomic_DNA"/>
</dbReference>
<dbReference type="PANTHER" id="PTHR46211:SF1">
    <property type="entry name" value="GLYCEROPHOSPHODIESTER PHOSPHODIESTERASE, CYTOPLASMIC"/>
    <property type="match status" value="1"/>
</dbReference>
<name>A0ABY9KRX5_9BACI</name>
<dbReference type="RefSeq" id="WP_348025569.1">
    <property type="nucleotide sequence ID" value="NZ_CP129113.1"/>
</dbReference>
<dbReference type="PANTHER" id="PTHR46211">
    <property type="entry name" value="GLYCEROPHOSPHORYL DIESTER PHOSPHODIESTERASE"/>
    <property type="match status" value="1"/>
</dbReference>
<keyword evidence="3" id="KW-1185">Reference proteome</keyword>
<dbReference type="Pfam" id="PF03009">
    <property type="entry name" value="GDPD"/>
    <property type="match status" value="1"/>
</dbReference>
<organism evidence="2 3">
    <name type="scientific">Aciduricibacillus chroicocephali</name>
    <dbReference type="NCBI Taxonomy" id="3054939"/>
    <lineage>
        <taxon>Bacteria</taxon>
        <taxon>Bacillati</taxon>
        <taxon>Bacillota</taxon>
        <taxon>Bacilli</taxon>
        <taxon>Bacillales</taxon>
        <taxon>Bacillaceae</taxon>
        <taxon>Aciduricibacillus</taxon>
    </lineage>
</organism>
<protein>
    <submittedName>
        <fullName evidence="2">Glycerophosphodiester phosphodiesterase family protein</fullName>
    </submittedName>
</protein>
<evidence type="ECO:0000259" key="1">
    <source>
        <dbReference type="PROSITE" id="PS51704"/>
    </source>
</evidence>
<proteinExistence type="predicted"/>
<gene>
    <name evidence="2" type="ORF">QR721_07490</name>
</gene>
<dbReference type="Gene3D" id="3.20.20.190">
    <property type="entry name" value="Phosphatidylinositol (PI) phosphodiesterase"/>
    <property type="match status" value="1"/>
</dbReference>